<keyword evidence="3" id="KW-0949">S-adenosyl-L-methionine</keyword>
<comment type="caution">
    <text evidence="6">The sequence shown here is derived from an EMBL/GenBank/DDBJ whole genome shotgun (WGS) entry which is preliminary data.</text>
</comment>
<keyword evidence="1 6" id="KW-0489">Methyltransferase</keyword>
<dbReference type="Gene3D" id="3.40.50.150">
    <property type="entry name" value="Vaccinia Virus protein VP39"/>
    <property type="match status" value="1"/>
</dbReference>
<dbReference type="InterPro" id="IPR018117">
    <property type="entry name" value="C5_DNA_meth_AS"/>
</dbReference>
<dbReference type="AlphaFoldDB" id="A0A9X7PIW1"/>
<evidence type="ECO:0000256" key="5">
    <source>
        <dbReference type="SAM" id="MobiDB-lite"/>
    </source>
</evidence>
<dbReference type="GO" id="GO:0009307">
    <property type="term" value="P:DNA restriction-modification system"/>
    <property type="evidence" value="ECO:0007669"/>
    <property type="project" value="UniProtKB-KW"/>
</dbReference>
<proteinExistence type="predicted"/>
<evidence type="ECO:0000256" key="2">
    <source>
        <dbReference type="ARBA" id="ARBA00022679"/>
    </source>
</evidence>
<dbReference type="Proteomes" id="UP000242427">
    <property type="component" value="Unassembled WGS sequence"/>
</dbReference>
<dbReference type="GO" id="GO:0032259">
    <property type="term" value="P:methylation"/>
    <property type="evidence" value="ECO:0007669"/>
    <property type="project" value="UniProtKB-KW"/>
</dbReference>
<name>A0A9X7PIW1_9ACTN</name>
<evidence type="ECO:0000313" key="7">
    <source>
        <dbReference type="Proteomes" id="UP000242427"/>
    </source>
</evidence>
<feature type="region of interest" description="Disordered" evidence="5">
    <location>
        <begin position="142"/>
        <end position="290"/>
    </location>
</feature>
<dbReference type="EMBL" id="PXWG01000009">
    <property type="protein sequence ID" value="PSJ29590.1"/>
    <property type="molecule type" value="Genomic_DNA"/>
</dbReference>
<evidence type="ECO:0000256" key="4">
    <source>
        <dbReference type="ARBA" id="ARBA00022747"/>
    </source>
</evidence>
<evidence type="ECO:0000313" key="6">
    <source>
        <dbReference type="EMBL" id="PSJ29590.1"/>
    </source>
</evidence>
<keyword evidence="2" id="KW-0808">Transferase</keyword>
<evidence type="ECO:0000256" key="3">
    <source>
        <dbReference type="ARBA" id="ARBA00022691"/>
    </source>
</evidence>
<dbReference type="OrthoDB" id="9813719at2"/>
<reference evidence="6 7" key="1">
    <citation type="submission" date="2018-03" db="EMBL/GenBank/DDBJ databases">
        <title>Chitinolytic properties of Streptosporangium nondiastaticum TBG75A20.</title>
        <authorList>
            <person name="Gayathri V."/>
            <person name="Shiburaj S."/>
        </authorList>
    </citation>
    <scope>NUCLEOTIDE SEQUENCE [LARGE SCALE GENOMIC DNA]</scope>
    <source>
        <strain evidence="6 7">TBG75A20</strain>
    </source>
</reference>
<dbReference type="Pfam" id="PF00145">
    <property type="entry name" value="DNA_methylase"/>
    <property type="match status" value="1"/>
</dbReference>
<sequence length="395" mass="41693">MAVQAVFGGTVTWVADPDPGPARILAHHHPEVPNLGDITATDWTGVEPVDVIVGGYPCQPFSTAGQRKGVNDPRHIWPHIAAALGVLRPRLGVFENVAAHIGMGYGNVLADLAHIGFDAEWTCLRASAVGAPHRRNRLFLLTWPTDPGHSPRPGRRSDPAGLAARRRRHADRSGCSDPAGRTSAALSDRCRPSPAHPLSLRSGRGGTPGPGRGHEPAHRHRPAPHAQSVAERGPADAPHPVTGSRDTRPIPGRGGLHRGRSCHTAPREESHHHLVGHADRQAARVADAPDPASVLAPEEIWGPYAGAVARWAPVIGRTAPRPTDAMGRLSPLLVEWMMGLPPGHVTAVPGLSRAAQLKALGNGVVPLQAATAIEHLAQRALTRGAPIPALIDIDT</sequence>
<keyword evidence="7" id="KW-1185">Reference proteome</keyword>
<dbReference type="InterPro" id="IPR001525">
    <property type="entry name" value="C5_MeTfrase"/>
</dbReference>
<protein>
    <submittedName>
        <fullName evidence="6">DNA cytosine methyltransferase</fullName>
    </submittedName>
</protein>
<gene>
    <name evidence="6" type="ORF">B7P34_06680</name>
</gene>
<accession>A0A9X7PIW1</accession>
<dbReference type="SUPFAM" id="SSF53335">
    <property type="entry name" value="S-adenosyl-L-methionine-dependent methyltransferases"/>
    <property type="match status" value="1"/>
</dbReference>
<dbReference type="InterPro" id="IPR029063">
    <property type="entry name" value="SAM-dependent_MTases_sf"/>
</dbReference>
<keyword evidence="4" id="KW-0680">Restriction system</keyword>
<evidence type="ECO:0000256" key="1">
    <source>
        <dbReference type="ARBA" id="ARBA00022603"/>
    </source>
</evidence>
<organism evidence="6 7">
    <name type="scientific">Streptosporangium nondiastaticum</name>
    <dbReference type="NCBI Taxonomy" id="35764"/>
    <lineage>
        <taxon>Bacteria</taxon>
        <taxon>Bacillati</taxon>
        <taxon>Actinomycetota</taxon>
        <taxon>Actinomycetes</taxon>
        <taxon>Streptosporangiales</taxon>
        <taxon>Streptosporangiaceae</taxon>
        <taxon>Streptosporangium</taxon>
    </lineage>
</organism>
<dbReference type="GO" id="GO:0008168">
    <property type="term" value="F:methyltransferase activity"/>
    <property type="evidence" value="ECO:0007669"/>
    <property type="project" value="UniProtKB-KW"/>
</dbReference>
<dbReference type="PROSITE" id="PS00094">
    <property type="entry name" value="C5_MTASE_1"/>
    <property type="match status" value="1"/>
</dbReference>
<feature type="compositionally biased region" description="Basic and acidic residues" evidence="5">
    <location>
        <begin position="265"/>
        <end position="282"/>
    </location>
</feature>